<feature type="region of interest" description="Disordered" evidence="1">
    <location>
        <begin position="1"/>
        <end position="48"/>
    </location>
</feature>
<dbReference type="Proteomes" id="UP000812966">
    <property type="component" value="Unassembled WGS sequence"/>
</dbReference>
<organism evidence="3 4">
    <name type="scientific">Filobasidium floriforme</name>
    <dbReference type="NCBI Taxonomy" id="5210"/>
    <lineage>
        <taxon>Eukaryota</taxon>
        <taxon>Fungi</taxon>
        <taxon>Dikarya</taxon>
        <taxon>Basidiomycota</taxon>
        <taxon>Agaricomycotina</taxon>
        <taxon>Tremellomycetes</taxon>
        <taxon>Filobasidiales</taxon>
        <taxon>Filobasidiaceae</taxon>
        <taxon>Filobasidium</taxon>
    </lineage>
</organism>
<proteinExistence type="predicted"/>
<comment type="caution">
    <text evidence="3">The sequence shown here is derived from an EMBL/GenBank/DDBJ whole genome shotgun (WGS) entry which is preliminary data.</text>
</comment>
<reference evidence="3" key="1">
    <citation type="submission" date="2020-04" db="EMBL/GenBank/DDBJ databases">
        <title>Analysis of mating type loci in Filobasidium floriforme.</title>
        <authorList>
            <person name="Nowrousian M."/>
        </authorList>
    </citation>
    <scope>NUCLEOTIDE SEQUENCE</scope>
    <source>
        <strain evidence="3">CBS 6242</strain>
    </source>
</reference>
<keyword evidence="2" id="KW-0472">Membrane</keyword>
<accession>A0A8K0JKA9</accession>
<evidence type="ECO:0000313" key="4">
    <source>
        <dbReference type="Proteomes" id="UP000812966"/>
    </source>
</evidence>
<evidence type="ECO:0000313" key="3">
    <source>
        <dbReference type="EMBL" id="KAG7532285.1"/>
    </source>
</evidence>
<keyword evidence="2" id="KW-0812">Transmembrane</keyword>
<evidence type="ECO:0000256" key="1">
    <source>
        <dbReference type="SAM" id="MobiDB-lite"/>
    </source>
</evidence>
<keyword evidence="2" id="KW-1133">Transmembrane helix</keyword>
<evidence type="ECO:0000256" key="2">
    <source>
        <dbReference type="SAM" id="Phobius"/>
    </source>
</evidence>
<dbReference type="AlphaFoldDB" id="A0A8K0JKA9"/>
<dbReference type="EMBL" id="JABELV010000069">
    <property type="protein sequence ID" value="KAG7532285.1"/>
    <property type="molecule type" value="Genomic_DNA"/>
</dbReference>
<keyword evidence="4" id="KW-1185">Reference proteome</keyword>
<feature type="region of interest" description="Disordered" evidence="1">
    <location>
        <begin position="266"/>
        <end position="294"/>
    </location>
</feature>
<protein>
    <submittedName>
        <fullName evidence="3">Uncharacterized protein</fullName>
    </submittedName>
</protein>
<feature type="transmembrane region" description="Helical" evidence="2">
    <location>
        <begin position="71"/>
        <end position="90"/>
    </location>
</feature>
<gene>
    <name evidence="3" type="ORF">FFLO_03680</name>
</gene>
<name>A0A8K0JKA9_9TREE</name>
<sequence length="312" mass="35149">MEQAGTERYETYVGDPPSAHPASLRPAYVPSPQPHPTQEERSLSPPIFVRPLGPAIPLPRKPRSVMYKAKIHDLLIYASLIISALALILATRKNAGTGQGLVAKGKELVEKTTDLVHVVPQPTSAQQDQPEAVIHLKFPSYPPPPEVPLSPLQKFLAYLHPAPYLYPYPYRVESAQALASQELLALLLKLDPDVHVQGQGISVVDLKAIEKFLLKNDWVAEQATLDLLVRHLLMHDLDLDIDEEPRDSSTSRSNRLRRIIDAIRPTMRSSRRAEERQKEKERQKQLEEREAELGKREKQVVEALNVLAKEKE</sequence>
<feature type="compositionally biased region" description="Basic and acidic residues" evidence="1">
    <location>
        <begin position="271"/>
        <end position="294"/>
    </location>
</feature>
<feature type="compositionally biased region" description="Basic and acidic residues" evidence="1">
    <location>
        <begin position="1"/>
        <end position="10"/>
    </location>
</feature>